<dbReference type="Proteomes" id="UP000769528">
    <property type="component" value="Unassembled WGS sequence"/>
</dbReference>
<proteinExistence type="predicted"/>
<evidence type="ECO:0000313" key="3">
    <source>
        <dbReference type="Proteomes" id="UP000769528"/>
    </source>
</evidence>
<evidence type="ECO:0000313" key="2">
    <source>
        <dbReference type="EMBL" id="KAH3675029.1"/>
    </source>
</evidence>
<accession>A0A9P8PPM4</accession>
<feature type="transmembrane region" description="Helical" evidence="1">
    <location>
        <begin position="37"/>
        <end position="60"/>
    </location>
</feature>
<feature type="transmembrane region" description="Helical" evidence="1">
    <location>
        <begin position="6"/>
        <end position="30"/>
    </location>
</feature>
<reference evidence="2" key="1">
    <citation type="journal article" date="2021" name="Open Biol.">
        <title>Shared evolutionary footprints suggest mitochondrial oxidative damage underlies multiple complex I losses in fungi.</title>
        <authorList>
            <person name="Schikora-Tamarit M.A."/>
            <person name="Marcet-Houben M."/>
            <person name="Nosek J."/>
            <person name="Gabaldon T."/>
        </authorList>
    </citation>
    <scope>NUCLEOTIDE SEQUENCE</scope>
    <source>
        <strain evidence="2">CBS6341</strain>
    </source>
</reference>
<evidence type="ECO:0008006" key="4">
    <source>
        <dbReference type="Google" id="ProtNLM"/>
    </source>
</evidence>
<feature type="transmembrane region" description="Helical" evidence="1">
    <location>
        <begin position="66"/>
        <end position="85"/>
    </location>
</feature>
<keyword evidence="1" id="KW-1133">Transmembrane helix</keyword>
<reference evidence="2" key="2">
    <citation type="submission" date="2021-01" db="EMBL/GenBank/DDBJ databases">
        <authorList>
            <person name="Schikora-Tamarit M.A."/>
        </authorList>
    </citation>
    <scope>NUCLEOTIDE SEQUENCE</scope>
    <source>
        <strain evidence="2">CBS6341</strain>
    </source>
</reference>
<keyword evidence="3" id="KW-1185">Reference proteome</keyword>
<comment type="caution">
    <text evidence="2">The sequence shown here is derived from an EMBL/GenBank/DDBJ whole genome shotgun (WGS) entry which is preliminary data.</text>
</comment>
<evidence type="ECO:0000256" key="1">
    <source>
        <dbReference type="SAM" id="Phobius"/>
    </source>
</evidence>
<sequence length="95" mass="10192">MDQQEPMMIVVEIGFVSVALVVVDALGFVFGSQWKIVVVHLQFVPVIASAVLAVLAVALVDHAVDLVVVLVVVHGGLVVVFVVHGDQSYSRPKLY</sequence>
<dbReference type="AlphaFoldDB" id="A0A9P8PPM4"/>
<gene>
    <name evidence="2" type="ORF">WICMUC_002861</name>
</gene>
<keyword evidence="1" id="KW-0812">Transmembrane</keyword>
<organism evidence="2 3">
    <name type="scientific">Wickerhamomyces mucosus</name>
    <dbReference type="NCBI Taxonomy" id="1378264"/>
    <lineage>
        <taxon>Eukaryota</taxon>
        <taxon>Fungi</taxon>
        <taxon>Dikarya</taxon>
        <taxon>Ascomycota</taxon>
        <taxon>Saccharomycotina</taxon>
        <taxon>Saccharomycetes</taxon>
        <taxon>Phaffomycetales</taxon>
        <taxon>Wickerhamomycetaceae</taxon>
        <taxon>Wickerhamomyces</taxon>
    </lineage>
</organism>
<dbReference type="EMBL" id="JAEUBF010000782">
    <property type="protein sequence ID" value="KAH3675029.1"/>
    <property type="molecule type" value="Genomic_DNA"/>
</dbReference>
<name>A0A9P8PPM4_9ASCO</name>
<keyword evidence="1" id="KW-0472">Membrane</keyword>
<protein>
    <recommendedName>
        <fullName evidence="4">Transmembrane protein</fullName>
    </recommendedName>
</protein>